<accession>A0ABY3TLS4</accession>
<dbReference type="Proteomes" id="UP001055337">
    <property type="component" value="Chromosome"/>
</dbReference>
<keyword evidence="2" id="KW-1185">Reference proteome</keyword>
<name>A0ABY3TLS4_9MYCO</name>
<evidence type="ECO:0000313" key="1">
    <source>
        <dbReference type="EMBL" id="ULN42416.1"/>
    </source>
</evidence>
<proteinExistence type="predicted"/>
<evidence type="ECO:0000313" key="2">
    <source>
        <dbReference type="Proteomes" id="UP001055337"/>
    </source>
</evidence>
<protein>
    <submittedName>
        <fullName evidence="1">Uncharacterized protein</fullName>
    </submittedName>
</protein>
<organism evidence="1 2">
    <name type="scientific">Mycolicibacterium crocinum</name>
    <dbReference type="NCBI Taxonomy" id="388459"/>
    <lineage>
        <taxon>Bacteria</taxon>
        <taxon>Bacillati</taxon>
        <taxon>Actinomycetota</taxon>
        <taxon>Actinomycetes</taxon>
        <taxon>Mycobacteriales</taxon>
        <taxon>Mycobacteriaceae</taxon>
        <taxon>Mycolicibacterium</taxon>
    </lineage>
</organism>
<gene>
    <name evidence="1" type="ORF">MI149_04650</name>
</gene>
<dbReference type="EMBL" id="CP092362">
    <property type="protein sequence ID" value="ULN42416.1"/>
    <property type="molecule type" value="Genomic_DNA"/>
</dbReference>
<sequence length="46" mass="5404">MLRPGRGRVLEMAPERVDYTGDYFISAETPLMDEYLREDREDQKPG</sequence>
<dbReference type="RefSeq" id="WP_240178839.1">
    <property type="nucleotide sequence ID" value="NZ_CP092362.2"/>
</dbReference>
<reference evidence="1" key="1">
    <citation type="submission" date="2022-08" db="EMBL/GenBank/DDBJ databases">
        <title>Whole genome sequencing of non-tuberculosis mycobacteria type-strains.</title>
        <authorList>
            <person name="Igarashi Y."/>
            <person name="Osugi A."/>
            <person name="Mitarai S."/>
        </authorList>
    </citation>
    <scope>NUCLEOTIDE SEQUENCE</scope>
    <source>
        <strain evidence="1">JCM 16369</strain>
    </source>
</reference>